<evidence type="ECO:0000313" key="2">
    <source>
        <dbReference type="EMBL" id="MST89378.1"/>
    </source>
</evidence>
<gene>
    <name evidence="2" type="ORF">FYJ79_07315</name>
</gene>
<evidence type="ECO:0000256" key="1">
    <source>
        <dbReference type="SAM" id="SignalP"/>
    </source>
</evidence>
<reference evidence="2 3" key="1">
    <citation type="submission" date="2019-08" db="EMBL/GenBank/DDBJ databases">
        <title>In-depth cultivation of the pig gut microbiome towards novel bacterial diversity and tailored functional studies.</title>
        <authorList>
            <person name="Wylensek D."/>
            <person name="Hitch T.C.A."/>
            <person name="Clavel T."/>
        </authorList>
    </citation>
    <scope>NUCLEOTIDE SEQUENCE [LARGE SCALE GENOMIC DNA]</scope>
    <source>
        <strain evidence="2 3">CA-Schmier-601-WT-3</strain>
    </source>
</reference>
<evidence type="ECO:0008006" key="4">
    <source>
        <dbReference type="Google" id="ProtNLM"/>
    </source>
</evidence>
<organism evidence="2 3">
    <name type="scientific">Sharpea porci</name>
    <dbReference type="NCBI Taxonomy" id="2652286"/>
    <lineage>
        <taxon>Bacteria</taxon>
        <taxon>Bacillati</taxon>
        <taxon>Bacillota</taxon>
        <taxon>Erysipelotrichia</taxon>
        <taxon>Erysipelotrichales</taxon>
        <taxon>Coprobacillaceae</taxon>
        <taxon>Sharpea</taxon>
    </lineage>
</organism>
<dbReference type="Proteomes" id="UP000442619">
    <property type="component" value="Unassembled WGS sequence"/>
</dbReference>
<dbReference type="PROSITE" id="PS51257">
    <property type="entry name" value="PROKAR_LIPOPROTEIN"/>
    <property type="match status" value="1"/>
</dbReference>
<feature type="signal peptide" evidence="1">
    <location>
        <begin position="1"/>
        <end position="24"/>
    </location>
</feature>
<comment type="caution">
    <text evidence="2">The sequence shown here is derived from an EMBL/GenBank/DDBJ whole genome shotgun (WGS) entry which is preliminary data.</text>
</comment>
<name>A0A844FTR3_9FIRM</name>
<dbReference type="RefSeq" id="WP_154516164.1">
    <property type="nucleotide sequence ID" value="NZ_JAXFJJ010000001.1"/>
</dbReference>
<sequence length="161" mass="19114">MKRLFVCILTILLFTGCTTSNKKAENKAKPTFSETYDKNKVYLHQDTLYTFTRSEVTDYLYFKLRINIPAFSKEHGIDIYNQPDLKNMKYDFYYDDQLIKSGTYQQKFQPTDKKAAIEVFGTYLQVKKTDQNHIKQYKTVLHFKEKDVTLIDANKSMDRKK</sequence>
<proteinExistence type="predicted"/>
<protein>
    <recommendedName>
        <fullName evidence="4">Lipoprotein</fullName>
    </recommendedName>
</protein>
<evidence type="ECO:0000313" key="3">
    <source>
        <dbReference type="Proteomes" id="UP000442619"/>
    </source>
</evidence>
<keyword evidence="1" id="KW-0732">Signal</keyword>
<dbReference type="EMBL" id="VUNM01000015">
    <property type="protein sequence ID" value="MST89378.1"/>
    <property type="molecule type" value="Genomic_DNA"/>
</dbReference>
<accession>A0A844FTR3</accession>
<keyword evidence="3" id="KW-1185">Reference proteome</keyword>
<dbReference type="AlphaFoldDB" id="A0A844FTR3"/>
<feature type="chain" id="PRO_5032710991" description="Lipoprotein" evidence="1">
    <location>
        <begin position="25"/>
        <end position="161"/>
    </location>
</feature>